<dbReference type="InterPro" id="IPR038903">
    <property type="entry name" value="Allergen_Asp_f_4"/>
</dbReference>
<sequence>MARLASLLLLSAIGASAHPSGHARFHNKQRSENNQERAIGDVINAVIDGVAVSWTQTEDYGAAATPAIVADKPANAVADVKVAAAATTPAASSTPSTTPTPASSSSAVKATASSTSSSTSSGEGITEYTSFTDLCKSAKKRATLDQIKYAGNTGSSSDYGCNKVLLANADLADQYDNTAKFFGGAEDMYCLVWNKIGADGGINGFFGLDATTFSLPAGSEQYVAFDKDSQGGGACFKGASADSVEKTVYGAIAGTWAEWDFENTSNNGWSGYDASAIVAQAAGLAVTGMSICAENSSADCSTITSGGSSFVNAYAAKDADADGIGGQVSGAMKITIDLSGF</sequence>
<feature type="signal peptide" evidence="2">
    <location>
        <begin position="1"/>
        <end position="17"/>
    </location>
</feature>
<organism evidence="3 4">
    <name type="scientific">Diaporthe australafricana</name>
    <dbReference type="NCBI Taxonomy" id="127596"/>
    <lineage>
        <taxon>Eukaryota</taxon>
        <taxon>Fungi</taxon>
        <taxon>Dikarya</taxon>
        <taxon>Ascomycota</taxon>
        <taxon>Pezizomycotina</taxon>
        <taxon>Sordariomycetes</taxon>
        <taxon>Sordariomycetidae</taxon>
        <taxon>Diaporthales</taxon>
        <taxon>Diaporthaceae</taxon>
        <taxon>Diaporthe</taxon>
    </lineage>
</organism>
<protein>
    <recommendedName>
        <fullName evidence="5">Allergen Asp f 4</fullName>
    </recommendedName>
</protein>
<feature type="compositionally biased region" description="Low complexity" evidence="1">
    <location>
        <begin position="87"/>
        <end position="121"/>
    </location>
</feature>
<dbReference type="Proteomes" id="UP001583177">
    <property type="component" value="Unassembled WGS sequence"/>
</dbReference>
<accession>A0ABR3X570</accession>
<dbReference type="EMBL" id="JAWRVE010000034">
    <property type="protein sequence ID" value="KAL1871073.1"/>
    <property type="molecule type" value="Genomic_DNA"/>
</dbReference>
<evidence type="ECO:0000256" key="2">
    <source>
        <dbReference type="SAM" id="SignalP"/>
    </source>
</evidence>
<keyword evidence="2" id="KW-0732">Signal</keyword>
<evidence type="ECO:0000313" key="4">
    <source>
        <dbReference type="Proteomes" id="UP001583177"/>
    </source>
</evidence>
<reference evidence="3 4" key="1">
    <citation type="journal article" date="2024" name="IMA Fungus">
        <title>IMA Genome - F19 : A genome assembly and annotation guide to empower mycologists, including annotated draft genome sequences of Ceratocystis pirilliformis, Diaporthe australafricana, Fusarium ophioides, Paecilomyces lecythidis, and Sporothrix stenoceras.</title>
        <authorList>
            <person name="Aylward J."/>
            <person name="Wilson A.M."/>
            <person name="Visagie C.M."/>
            <person name="Spraker J."/>
            <person name="Barnes I."/>
            <person name="Buitendag C."/>
            <person name="Ceriani C."/>
            <person name="Del Mar Angel L."/>
            <person name="du Plessis D."/>
            <person name="Fuchs T."/>
            <person name="Gasser K."/>
            <person name="Kramer D."/>
            <person name="Li W."/>
            <person name="Munsamy K."/>
            <person name="Piso A."/>
            <person name="Price J.L."/>
            <person name="Sonnekus B."/>
            <person name="Thomas C."/>
            <person name="van der Nest A."/>
            <person name="van Dijk A."/>
            <person name="van Heerden A."/>
            <person name="van Vuuren N."/>
            <person name="Yilmaz N."/>
            <person name="Duong T.A."/>
            <person name="van der Merwe N.A."/>
            <person name="Wingfield M.J."/>
            <person name="Wingfield B.D."/>
        </authorList>
    </citation>
    <scope>NUCLEOTIDE SEQUENCE [LARGE SCALE GENOMIC DNA]</scope>
    <source>
        <strain evidence="3 4">CMW 18300</strain>
    </source>
</reference>
<evidence type="ECO:0008006" key="5">
    <source>
        <dbReference type="Google" id="ProtNLM"/>
    </source>
</evidence>
<gene>
    <name evidence="3" type="ORF">Daus18300_004818</name>
</gene>
<evidence type="ECO:0000256" key="1">
    <source>
        <dbReference type="SAM" id="MobiDB-lite"/>
    </source>
</evidence>
<evidence type="ECO:0000313" key="3">
    <source>
        <dbReference type="EMBL" id="KAL1871073.1"/>
    </source>
</evidence>
<proteinExistence type="predicted"/>
<dbReference type="PANTHER" id="PTHR42039">
    <property type="entry name" value="PUTATIVE (AFU_ORTHOLOGUE AFUA_3G02940)-RELATED"/>
    <property type="match status" value="1"/>
</dbReference>
<dbReference type="PANTHER" id="PTHR42039:SF1">
    <property type="entry name" value="PUTATIVE (AFU_ORTHOLOGUE AFUA_3G02940)-RELATED"/>
    <property type="match status" value="1"/>
</dbReference>
<keyword evidence="4" id="KW-1185">Reference proteome</keyword>
<comment type="caution">
    <text evidence="3">The sequence shown here is derived from an EMBL/GenBank/DDBJ whole genome shotgun (WGS) entry which is preliminary data.</text>
</comment>
<feature type="region of interest" description="Disordered" evidence="1">
    <location>
        <begin position="87"/>
        <end position="124"/>
    </location>
</feature>
<name>A0ABR3X570_9PEZI</name>
<feature type="chain" id="PRO_5047054626" description="Allergen Asp f 4" evidence="2">
    <location>
        <begin position="18"/>
        <end position="341"/>
    </location>
</feature>
<dbReference type="Pfam" id="PF25312">
    <property type="entry name" value="Allergen_Asp_f_4"/>
    <property type="match status" value="1"/>
</dbReference>